<proteinExistence type="predicted"/>
<dbReference type="RefSeq" id="WP_057523789.1">
    <property type="nucleotide sequence ID" value="NZ_FCFK01000011.1"/>
</dbReference>
<evidence type="ECO:0000313" key="1">
    <source>
        <dbReference type="EMBL" id="OCO83038.1"/>
    </source>
</evidence>
<reference evidence="2" key="1">
    <citation type="submission" date="2016-04" db="EMBL/GenBank/DDBJ databases">
        <authorList>
            <person name="Osei Sekyere J."/>
            <person name="Sivertsen A."/>
            <person name="Pedersen A.T."/>
            <person name="Sundsfjord A."/>
        </authorList>
    </citation>
    <scope>NUCLEOTIDE SEQUENCE [LARGE SCALE GENOMIC DNA]</scope>
    <source>
        <strain evidence="2">945174350</strain>
    </source>
</reference>
<sequence>MDRLIREMSYLFTKSRFDELQERAEEISIEYCWHIECFGLVADAIEEFVEETPADEWREHEKIIMHYMVMRGLALYGDGEKITKIQWAHPGWMGTAEKGDTIQ</sequence>
<organism evidence="1 2">
    <name type="scientific">Serratia marcescens</name>
    <dbReference type="NCBI Taxonomy" id="615"/>
    <lineage>
        <taxon>Bacteria</taxon>
        <taxon>Pseudomonadati</taxon>
        <taxon>Pseudomonadota</taxon>
        <taxon>Gammaproteobacteria</taxon>
        <taxon>Enterobacterales</taxon>
        <taxon>Yersiniaceae</taxon>
        <taxon>Serratia</taxon>
    </lineage>
</organism>
<gene>
    <name evidence="1" type="ORF">AN695_0220315</name>
</gene>
<dbReference type="Proteomes" id="UP000050489">
    <property type="component" value="Unassembled WGS sequence"/>
</dbReference>
<dbReference type="EMBL" id="LJEX02000108">
    <property type="protein sequence ID" value="OCO83038.1"/>
    <property type="molecule type" value="Genomic_DNA"/>
</dbReference>
<evidence type="ECO:0000313" key="2">
    <source>
        <dbReference type="Proteomes" id="UP000050489"/>
    </source>
</evidence>
<name>A0A6H2ZYU1_SERMA</name>
<dbReference type="AlphaFoldDB" id="A0A6H2ZYU1"/>
<accession>A0A6H2ZYU1</accession>
<comment type="caution">
    <text evidence="1">The sequence shown here is derived from an EMBL/GenBank/DDBJ whole genome shotgun (WGS) entry which is preliminary data.</text>
</comment>
<protein>
    <submittedName>
        <fullName evidence="1">Uncharacterized protein</fullName>
    </submittedName>
</protein>